<evidence type="ECO:0000313" key="3">
    <source>
        <dbReference type="Proteomes" id="UP000185427"/>
    </source>
</evidence>
<reference evidence="2 3" key="1">
    <citation type="submission" date="2016-12" db="EMBL/GenBank/DDBJ databases">
        <title>Complete Genome Sequence of Lactobacillus fermentum Strain SNUV175, a Probiotic for Treatment of Bacterial Vaginosis.</title>
        <authorList>
            <person name="Lee S."/>
            <person name="You H.J."/>
            <person name="Kwon B."/>
            <person name="Ko G."/>
        </authorList>
    </citation>
    <scope>NUCLEOTIDE SEQUENCE [LARGE SCALE GENOMIC DNA]</scope>
    <source>
        <strain evidence="2 3">SNUV175</strain>
    </source>
</reference>
<dbReference type="Proteomes" id="UP000185427">
    <property type="component" value="Chromosome"/>
</dbReference>
<evidence type="ECO:0000256" key="1">
    <source>
        <dbReference type="ARBA" id="ARBA00006479"/>
    </source>
</evidence>
<sequence length="305" mass="32569">MGHRYFCIDIGGTVTKHTLFDQGGKLLEDGHQPTPRDRASFLGLLDQLVGHLDDQVVGVGISTPGIVNLREETVTFTGTLKFMGTLNLAAYIRHASGRPVFIGNDANCATLAELWQGNLVGIDSGAMITLGTSVGGGLVLDGHLRLGRNFHAGQISAIGTNYGQTTKATTVGASTSAVKMIETIAKVCQLPDPTNGQAAFEKIMAGDERAQSIFTTFCQRVSLLIISLQATLDLDRVLIGGGISKQPILLAEINRQFDCLVAQDPRLQSDILKPEILAAHFGNQANLRGALDGILMQLNHEIITK</sequence>
<dbReference type="Pfam" id="PF00480">
    <property type="entry name" value="ROK"/>
    <property type="match status" value="1"/>
</dbReference>
<dbReference type="OrthoDB" id="9795247at2"/>
<dbReference type="PANTHER" id="PTHR18964">
    <property type="entry name" value="ROK (REPRESSOR, ORF, KINASE) FAMILY"/>
    <property type="match status" value="1"/>
</dbReference>
<organism evidence="2 3">
    <name type="scientific">Limosilactobacillus fermentum</name>
    <name type="common">Lactobacillus fermentum</name>
    <dbReference type="NCBI Taxonomy" id="1613"/>
    <lineage>
        <taxon>Bacteria</taxon>
        <taxon>Bacillati</taxon>
        <taxon>Bacillota</taxon>
        <taxon>Bacilli</taxon>
        <taxon>Lactobacillales</taxon>
        <taxon>Lactobacillaceae</taxon>
        <taxon>Limosilactobacillus</taxon>
    </lineage>
</organism>
<dbReference type="Gene3D" id="3.30.420.40">
    <property type="match status" value="2"/>
</dbReference>
<evidence type="ECO:0000313" key="2">
    <source>
        <dbReference type="EMBL" id="APU46769.1"/>
    </source>
</evidence>
<protein>
    <submittedName>
        <fullName evidence="2">Transcriptional regulator</fullName>
    </submittedName>
</protein>
<dbReference type="SUPFAM" id="SSF53067">
    <property type="entry name" value="Actin-like ATPase domain"/>
    <property type="match status" value="1"/>
</dbReference>
<proteinExistence type="inferred from homology"/>
<dbReference type="PANTHER" id="PTHR18964:SF170">
    <property type="entry name" value="SUGAR KINASE"/>
    <property type="match status" value="1"/>
</dbReference>
<dbReference type="InterPro" id="IPR000600">
    <property type="entry name" value="ROK"/>
</dbReference>
<name>A0A1L7GXV4_LIMFE</name>
<dbReference type="InterPro" id="IPR043129">
    <property type="entry name" value="ATPase_NBD"/>
</dbReference>
<gene>
    <name evidence="2" type="ORF">BUW47_10340</name>
</gene>
<dbReference type="RefSeq" id="WP_023466506.1">
    <property type="nucleotide sequence ID" value="NZ_CAXOPQ010000062.1"/>
</dbReference>
<dbReference type="AlphaFoldDB" id="A0A1L7GXV4"/>
<dbReference type="EMBL" id="CP019030">
    <property type="protein sequence ID" value="APU46769.1"/>
    <property type="molecule type" value="Genomic_DNA"/>
</dbReference>
<comment type="similarity">
    <text evidence="1">Belongs to the ROK (NagC/XylR) family.</text>
</comment>
<accession>A0A1L7GXV4</accession>
<dbReference type="CDD" id="cd24152">
    <property type="entry name" value="ASKHA_NBD_ROK-like"/>
    <property type="match status" value="1"/>
</dbReference>
<dbReference type="GeneID" id="83714619"/>